<dbReference type="AlphaFoldDB" id="A0A2U1T342"/>
<dbReference type="PANTHER" id="PTHR35007">
    <property type="entry name" value="INTEGRAL MEMBRANE PROTEIN-RELATED"/>
    <property type="match status" value="1"/>
</dbReference>
<feature type="transmembrane region" description="Helical" evidence="6">
    <location>
        <begin position="297"/>
        <end position="319"/>
    </location>
</feature>
<dbReference type="RefSeq" id="WP_108998033.1">
    <property type="nucleotide sequence ID" value="NZ_QEEX01000001.1"/>
</dbReference>
<keyword evidence="5 6" id="KW-0472">Membrane</keyword>
<reference evidence="9" key="1">
    <citation type="submission" date="2018-04" db="EMBL/GenBank/DDBJ databases">
        <authorList>
            <person name="Liu S."/>
            <person name="Wang Z."/>
            <person name="Li J."/>
        </authorList>
    </citation>
    <scope>NUCLEOTIDE SEQUENCE [LARGE SCALE GENOMIC DNA]</scope>
    <source>
        <strain evidence="9">S1194</strain>
    </source>
</reference>
<proteinExistence type="predicted"/>
<dbReference type="Pfam" id="PF00482">
    <property type="entry name" value="T2SSF"/>
    <property type="match status" value="2"/>
</dbReference>
<keyword evidence="2" id="KW-1003">Cell membrane</keyword>
<evidence type="ECO:0000313" key="9">
    <source>
        <dbReference type="Proteomes" id="UP000244978"/>
    </source>
</evidence>
<evidence type="ECO:0000313" key="8">
    <source>
        <dbReference type="EMBL" id="PWB98302.1"/>
    </source>
</evidence>
<gene>
    <name evidence="8" type="ORF">DF220_11015</name>
</gene>
<dbReference type="EMBL" id="QEEX01000001">
    <property type="protein sequence ID" value="PWB98302.1"/>
    <property type="molecule type" value="Genomic_DNA"/>
</dbReference>
<evidence type="ECO:0000256" key="1">
    <source>
        <dbReference type="ARBA" id="ARBA00004651"/>
    </source>
</evidence>
<keyword evidence="4 6" id="KW-1133">Transmembrane helix</keyword>
<evidence type="ECO:0000259" key="7">
    <source>
        <dbReference type="Pfam" id="PF00482"/>
    </source>
</evidence>
<dbReference type="GO" id="GO:0005886">
    <property type="term" value="C:plasma membrane"/>
    <property type="evidence" value="ECO:0007669"/>
    <property type="project" value="UniProtKB-SubCell"/>
</dbReference>
<accession>A0A2U1T342</accession>
<organism evidence="8 9">
    <name type="scientific">Homoserinimonas hongtaonis</name>
    <dbReference type="NCBI Taxonomy" id="2079791"/>
    <lineage>
        <taxon>Bacteria</taxon>
        <taxon>Bacillati</taxon>
        <taxon>Actinomycetota</taxon>
        <taxon>Actinomycetes</taxon>
        <taxon>Micrococcales</taxon>
        <taxon>Microbacteriaceae</taxon>
        <taxon>Homoserinimonas</taxon>
    </lineage>
</organism>
<dbReference type="Proteomes" id="UP000244978">
    <property type="component" value="Unassembled WGS sequence"/>
</dbReference>
<feature type="domain" description="Type II secretion system protein GspF" evidence="7">
    <location>
        <begin position="250"/>
        <end position="314"/>
    </location>
</feature>
<evidence type="ECO:0000256" key="6">
    <source>
        <dbReference type="SAM" id="Phobius"/>
    </source>
</evidence>
<feature type="transmembrane region" description="Helical" evidence="6">
    <location>
        <begin position="175"/>
        <end position="195"/>
    </location>
</feature>
<feature type="transmembrane region" description="Helical" evidence="6">
    <location>
        <begin position="141"/>
        <end position="169"/>
    </location>
</feature>
<dbReference type="PANTHER" id="PTHR35007:SF4">
    <property type="entry name" value="CONSERVED TRANSMEMBRANE PROTEIN-RELATED"/>
    <property type="match status" value="1"/>
</dbReference>
<dbReference type="InterPro" id="IPR018076">
    <property type="entry name" value="T2SS_GspF_dom"/>
</dbReference>
<evidence type="ECO:0000256" key="4">
    <source>
        <dbReference type="ARBA" id="ARBA00022989"/>
    </source>
</evidence>
<comment type="subcellular location">
    <subcellularLocation>
        <location evidence="1">Cell membrane</location>
        <topology evidence="1">Multi-pass membrane protein</topology>
    </subcellularLocation>
</comment>
<protein>
    <recommendedName>
        <fullName evidence="7">Type II secretion system protein GspF domain-containing protein</fullName>
    </recommendedName>
</protein>
<sequence length="330" mass="33286">MSAPSEPAEALASVVQRLGVLLAAGVAPASAWRYLAEAKSASPQVVGIAARIAAGASVPDAVLESISQDEGAQGAHGAAGVRRWRRGRAAARSADQRQNGLRGLAAAWSVATDAGAPLAAVLESFASSLRDLTQTRRAREVALAAPLATARLVVALPLVGLLFGFTLGFDTVGTLFATPLGLACLAGGVGLMLAARGWNRRLVARAEPTDVTPGLALDLLAIAVSGGASLQRSQQSVDKAVAACGLSGQADAAAEILSLSHRAGVPAAALLRAEADECRREARAAGKRAAARLSVSLMVPLGLCVLPAFMLLGVAPLMISVVSQTFGGVA</sequence>
<keyword evidence="3 6" id="KW-0812">Transmembrane</keyword>
<feature type="domain" description="Type II secretion system protein GspF" evidence="7">
    <location>
        <begin position="16"/>
        <end position="163"/>
    </location>
</feature>
<keyword evidence="9" id="KW-1185">Reference proteome</keyword>
<evidence type="ECO:0000256" key="5">
    <source>
        <dbReference type="ARBA" id="ARBA00023136"/>
    </source>
</evidence>
<name>A0A2U1T342_9MICO</name>
<evidence type="ECO:0000256" key="2">
    <source>
        <dbReference type="ARBA" id="ARBA00022475"/>
    </source>
</evidence>
<evidence type="ECO:0000256" key="3">
    <source>
        <dbReference type="ARBA" id="ARBA00022692"/>
    </source>
</evidence>
<comment type="caution">
    <text evidence="8">The sequence shown here is derived from an EMBL/GenBank/DDBJ whole genome shotgun (WGS) entry which is preliminary data.</text>
</comment>